<organism evidence="1 2">
    <name type="scientific">Nepenthes gracilis</name>
    <name type="common">Slender pitcher plant</name>
    <dbReference type="NCBI Taxonomy" id="150966"/>
    <lineage>
        <taxon>Eukaryota</taxon>
        <taxon>Viridiplantae</taxon>
        <taxon>Streptophyta</taxon>
        <taxon>Embryophyta</taxon>
        <taxon>Tracheophyta</taxon>
        <taxon>Spermatophyta</taxon>
        <taxon>Magnoliopsida</taxon>
        <taxon>eudicotyledons</taxon>
        <taxon>Gunneridae</taxon>
        <taxon>Pentapetalae</taxon>
        <taxon>Caryophyllales</taxon>
        <taxon>Nepenthaceae</taxon>
        <taxon>Nepenthes</taxon>
    </lineage>
</organism>
<sequence length="91" mass="9595">MAAAAVAVAAAETESGLTRPVAGTPNLGAAYEVLAGSNGLLAMPCEACLPALVVHETPFAVNFYPWIVFLARLAFRHAHRLLRHPCNISIN</sequence>
<gene>
    <name evidence="1" type="ORF">Nepgr_012679</name>
</gene>
<dbReference type="EMBL" id="BSYO01000010">
    <property type="protein sequence ID" value="GMH10838.1"/>
    <property type="molecule type" value="Genomic_DNA"/>
</dbReference>
<name>A0AAD3SGF5_NEPGR</name>
<proteinExistence type="predicted"/>
<evidence type="ECO:0000313" key="2">
    <source>
        <dbReference type="Proteomes" id="UP001279734"/>
    </source>
</evidence>
<comment type="caution">
    <text evidence="1">The sequence shown here is derived from an EMBL/GenBank/DDBJ whole genome shotgun (WGS) entry which is preliminary data.</text>
</comment>
<reference evidence="1" key="1">
    <citation type="submission" date="2023-05" db="EMBL/GenBank/DDBJ databases">
        <title>Nepenthes gracilis genome sequencing.</title>
        <authorList>
            <person name="Fukushima K."/>
        </authorList>
    </citation>
    <scope>NUCLEOTIDE SEQUENCE</scope>
    <source>
        <strain evidence="1">SING2019-196</strain>
    </source>
</reference>
<keyword evidence="2" id="KW-1185">Reference proteome</keyword>
<dbReference type="Proteomes" id="UP001279734">
    <property type="component" value="Unassembled WGS sequence"/>
</dbReference>
<protein>
    <submittedName>
        <fullName evidence="1">Uncharacterized protein</fullName>
    </submittedName>
</protein>
<dbReference type="AlphaFoldDB" id="A0AAD3SGF5"/>
<accession>A0AAD3SGF5</accession>
<evidence type="ECO:0000313" key="1">
    <source>
        <dbReference type="EMBL" id="GMH10838.1"/>
    </source>
</evidence>